<dbReference type="Gene3D" id="3.10.129.10">
    <property type="entry name" value="Hotdog Thioesterase"/>
    <property type="match status" value="1"/>
</dbReference>
<dbReference type="InterPro" id="IPR040170">
    <property type="entry name" value="Cytosol_ACT"/>
</dbReference>
<dbReference type="GO" id="GO:0052816">
    <property type="term" value="F:long-chain fatty acyl-CoA hydrolase activity"/>
    <property type="evidence" value="ECO:0007669"/>
    <property type="project" value="TreeGrafter"/>
</dbReference>
<dbReference type="GO" id="GO:0005829">
    <property type="term" value="C:cytosol"/>
    <property type="evidence" value="ECO:0007669"/>
    <property type="project" value="TreeGrafter"/>
</dbReference>
<comment type="caution">
    <text evidence="5">The sequence shown here is derived from an EMBL/GenBank/DDBJ whole genome shotgun (WGS) entry which is preliminary data.</text>
</comment>
<dbReference type="InterPro" id="IPR029069">
    <property type="entry name" value="HotDog_dom_sf"/>
</dbReference>
<dbReference type="FunCoup" id="A0A423PML7">
    <property type="interactions" value="193"/>
</dbReference>
<dbReference type="GO" id="GO:0006637">
    <property type="term" value="P:acyl-CoA metabolic process"/>
    <property type="evidence" value="ECO:0007669"/>
    <property type="project" value="TreeGrafter"/>
</dbReference>
<dbReference type="InterPro" id="IPR033120">
    <property type="entry name" value="HOTDOG_ACOT"/>
</dbReference>
<feature type="domain" description="HotDog ACOT-type" evidence="4">
    <location>
        <begin position="7"/>
        <end position="119"/>
    </location>
</feature>
<dbReference type="InterPro" id="IPR006683">
    <property type="entry name" value="Thioestr_dom"/>
</dbReference>
<dbReference type="OrthoDB" id="9809430at2"/>
<dbReference type="RefSeq" id="WP_123658555.1">
    <property type="nucleotide sequence ID" value="NZ_AYKG01000032.1"/>
</dbReference>
<dbReference type="InParanoid" id="A0A423PML7"/>
<dbReference type="PANTHER" id="PTHR11049:SF16">
    <property type="entry name" value="PROTEIN VDLD"/>
    <property type="match status" value="1"/>
</dbReference>
<dbReference type="AlphaFoldDB" id="A0A423PML7"/>
<sequence>MTDRPADDHAITLRFLAEPTDVNFGGNVFGGNVMKWIDHAGYTCAANWSHSYCVTVYVGGIRFLRPIRVGDLVELKAEVMHTGKTSMHISVSVYARDPKTDDARFTTHCILVFVAMDAEGNPRPVPTYTPADAHAKRLNTYARKMIELRQNMQDEARVFLDDLEVGDHAG</sequence>
<evidence type="ECO:0000256" key="2">
    <source>
        <dbReference type="ARBA" id="ARBA00022801"/>
    </source>
</evidence>
<protein>
    <submittedName>
        <fullName evidence="5">Acyl-CoA hydrolase</fullName>
    </submittedName>
</protein>
<keyword evidence="6" id="KW-1185">Reference proteome</keyword>
<evidence type="ECO:0000313" key="6">
    <source>
        <dbReference type="Proteomes" id="UP000285310"/>
    </source>
</evidence>
<evidence type="ECO:0000256" key="3">
    <source>
        <dbReference type="PROSITE-ProRule" id="PRU01106"/>
    </source>
</evidence>
<dbReference type="Pfam" id="PF03061">
    <property type="entry name" value="4HBT"/>
    <property type="match status" value="1"/>
</dbReference>
<dbReference type="EMBL" id="AYKG01000032">
    <property type="protein sequence ID" value="ROO26865.1"/>
    <property type="molecule type" value="Genomic_DNA"/>
</dbReference>
<evidence type="ECO:0000256" key="1">
    <source>
        <dbReference type="ARBA" id="ARBA00010458"/>
    </source>
</evidence>
<keyword evidence="2 3" id="KW-0378">Hydrolase</keyword>
<dbReference type="PROSITE" id="PS51770">
    <property type="entry name" value="HOTDOG_ACOT"/>
    <property type="match status" value="1"/>
</dbReference>
<comment type="similarity">
    <text evidence="1">Belongs to the acyl coenzyme A hydrolase family.</text>
</comment>
<organism evidence="5 6">
    <name type="scientific">Salinisphaera japonica YTM-1</name>
    <dbReference type="NCBI Taxonomy" id="1209778"/>
    <lineage>
        <taxon>Bacteria</taxon>
        <taxon>Pseudomonadati</taxon>
        <taxon>Pseudomonadota</taxon>
        <taxon>Gammaproteobacteria</taxon>
        <taxon>Salinisphaerales</taxon>
        <taxon>Salinisphaeraceae</taxon>
        <taxon>Salinisphaera</taxon>
    </lineage>
</organism>
<proteinExistence type="inferred from homology"/>
<dbReference type="PANTHER" id="PTHR11049">
    <property type="entry name" value="ACYL COENZYME A THIOESTER HYDROLASE"/>
    <property type="match status" value="1"/>
</dbReference>
<accession>A0A423PML7</accession>
<gene>
    <name evidence="5" type="ORF">SAJA_10335</name>
</gene>
<name>A0A423PML7_9GAMM</name>
<evidence type="ECO:0000313" key="5">
    <source>
        <dbReference type="EMBL" id="ROO26865.1"/>
    </source>
</evidence>
<dbReference type="Proteomes" id="UP000285310">
    <property type="component" value="Unassembled WGS sequence"/>
</dbReference>
<dbReference type="CDD" id="cd03442">
    <property type="entry name" value="BFIT_BACH"/>
    <property type="match status" value="1"/>
</dbReference>
<dbReference type="SUPFAM" id="SSF54637">
    <property type="entry name" value="Thioesterase/thiol ester dehydrase-isomerase"/>
    <property type="match status" value="1"/>
</dbReference>
<evidence type="ECO:0000259" key="4">
    <source>
        <dbReference type="PROSITE" id="PS51770"/>
    </source>
</evidence>
<reference evidence="5 6" key="1">
    <citation type="submission" date="2013-10" db="EMBL/GenBank/DDBJ databases">
        <title>Salinisphaera japonica YTM-1 Genome Sequencing.</title>
        <authorList>
            <person name="Lai Q."/>
            <person name="Li C."/>
            <person name="Shao Z."/>
        </authorList>
    </citation>
    <scope>NUCLEOTIDE SEQUENCE [LARGE SCALE GENOMIC DNA]</scope>
    <source>
        <strain evidence="5 6">YTM-1</strain>
    </source>
</reference>